<evidence type="ECO:0000313" key="2">
    <source>
        <dbReference type="Proteomes" id="UP000290365"/>
    </source>
</evidence>
<keyword evidence="2" id="KW-1185">Reference proteome</keyword>
<dbReference type="KEGG" id="kbs:EPA93_06710"/>
<reference evidence="1 2" key="1">
    <citation type="submission" date="2019-01" db="EMBL/GenBank/DDBJ databases">
        <title>Ktedonosporobacter rubrisoli SCAWS-G2.</title>
        <authorList>
            <person name="Huang Y."/>
            <person name="Yan B."/>
        </authorList>
    </citation>
    <scope>NUCLEOTIDE SEQUENCE [LARGE SCALE GENOMIC DNA]</scope>
    <source>
        <strain evidence="1 2">SCAWS-G2</strain>
    </source>
</reference>
<organism evidence="1 2">
    <name type="scientific">Ktedonosporobacter rubrisoli</name>
    <dbReference type="NCBI Taxonomy" id="2509675"/>
    <lineage>
        <taxon>Bacteria</taxon>
        <taxon>Bacillati</taxon>
        <taxon>Chloroflexota</taxon>
        <taxon>Ktedonobacteria</taxon>
        <taxon>Ktedonobacterales</taxon>
        <taxon>Ktedonosporobacteraceae</taxon>
        <taxon>Ktedonosporobacter</taxon>
    </lineage>
</organism>
<accession>A0A4P6JL48</accession>
<dbReference type="Proteomes" id="UP000290365">
    <property type="component" value="Chromosome"/>
</dbReference>
<protein>
    <submittedName>
        <fullName evidence="1">Uncharacterized protein</fullName>
    </submittedName>
</protein>
<proteinExistence type="predicted"/>
<dbReference type="EMBL" id="CP035758">
    <property type="protein sequence ID" value="QBD75712.1"/>
    <property type="molecule type" value="Genomic_DNA"/>
</dbReference>
<gene>
    <name evidence="1" type="ORF">EPA93_06710</name>
</gene>
<dbReference type="RefSeq" id="WP_129886309.1">
    <property type="nucleotide sequence ID" value="NZ_CP035758.1"/>
</dbReference>
<dbReference type="AlphaFoldDB" id="A0A4P6JL48"/>
<evidence type="ECO:0000313" key="1">
    <source>
        <dbReference type="EMBL" id="QBD75712.1"/>
    </source>
</evidence>
<name>A0A4P6JL48_KTERU</name>
<sequence>MDVIAHTSKNTNVSYFSSENANGSLFWCEAAQDGQVSDLLEEAAVAGCHCIACGGCDAVLEDTDEIS</sequence>